<keyword evidence="2" id="KW-0663">Pyridoxal phosphate</keyword>
<feature type="domain" description="Alanine racemase N-terminal" evidence="4">
    <location>
        <begin position="11"/>
        <end position="231"/>
    </location>
</feature>
<accession>A0ABU0PE20</accession>
<dbReference type="InterPro" id="IPR029066">
    <property type="entry name" value="PLP-binding_barrel"/>
</dbReference>
<comment type="cofactor">
    <cofactor evidence="1">
        <name>pyridoxal 5'-phosphate</name>
        <dbReference type="ChEBI" id="CHEBI:597326"/>
    </cofactor>
</comment>
<comment type="caution">
    <text evidence="5">The sequence shown here is derived from an EMBL/GenBank/DDBJ whole genome shotgun (WGS) entry which is preliminary data.</text>
</comment>
<reference evidence="5 6" key="1">
    <citation type="submission" date="2023-07" db="EMBL/GenBank/DDBJ databases">
        <title>Comparative genomics of wheat-associated soil bacteria to identify genetic determinants of phenazine resistance.</title>
        <authorList>
            <person name="Mouncey N."/>
        </authorList>
    </citation>
    <scope>NUCLEOTIDE SEQUENCE [LARGE SCALE GENOMIC DNA]</scope>
    <source>
        <strain evidence="5 6">W2I7</strain>
    </source>
</reference>
<keyword evidence="3 5" id="KW-0413">Isomerase</keyword>
<dbReference type="Pfam" id="PF01168">
    <property type="entry name" value="Ala_racemase_N"/>
    <property type="match status" value="1"/>
</dbReference>
<dbReference type="PROSITE" id="PS00395">
    <property type="entry name" value="ALANINE_RACEMASE"/>
    <property type="match status" value="1"/>
</dbReference>
<evidence type="ECO:0000256" key="2">
    <source>
        <dbReference type="ARBA" id="ARBA00022898"/>
    </source>
</evidence>
<evidence type="ECO:0000259" key="4">
    <source>
        <dbReference type="Pfam" id="PF01168"/>
    </source>
</evidence>
<dbReference type="PANTHER" id="PTHR30511:SF0">
    <property type="entry name" value="ALANINE RACEMASE, CATABOLIC-RELATED"/>
    <property type="match status" value="1"/>
</dbReference>
<dbReference type="PRINTS" id="PR00992">
    <property type="entry name" value="ALARACEMASE"/>
</dbReference>
<dbReference type="Gene3D" id="2.40.37.10">
    <property type="entry name" value="Lyase, Ornithine Decarboxylase, Chain A, domain 1"/>
    <property type="match status" value="2"/>
</dbReference>
<organism evidence="5 6">
    <name type="scientific">Microbacterium murale</name>
    <dbReference type="NCBI Taxonomy" id="1081040"/>
    <lineage>
        <taxon>Bacteria</taxon>
        <taxon>Bacillati</taxon>
        <taxon>Actinomycetota</taxon>
        <taxon>Actinomycetes</taxon>
        <taxon>Micrococcales</taxon>
        <taxon>Microbacteriaceae</taxon>
        <taxon>Microbacterium</taxon>
    </lineage>
</organism>
<keyword evidence="6" id="KW-1185">Reference proteome</keyword>
<dbReference type="InterPro" id="IPR009006">
    <property type="entry name" value="Ala_racemase/Decarboxylase_C"/>
</dbReference>
<dbReference type="PANTHER" id="PTHR30511">
    <property type="entry name" value="ALANINE RACEMASE"/>
    <property type="match status" value="1"/>
</dbReference>
<sequence>MDALMAPTLEISRSRFVRNLAAVHERIAPAQLMLAMKDDAYGHGVEWAVAAAVSAERPVELFGGYDVHTSLRIRAQAEHARVFGWATSSDEEIELALSARIELGIGEAGYLRRVIEMSETLGLRARVHLKIDTGLHRNGIRPEDWPAVVADAMTAQRAGLIEVVGVWSHLAEASDAEDDESAREFRDAVDVLRASGGTPDALHLTASAASWWRPELRGTVCRIGAFCYGIRSAEGPDIPGVAPIASLRAKVIEERGDDVVIGVGAFHGLPSVLAGAAIGSPGGPREIVRIDATSTVVRGWSGARAGDTTTVFGPGAQGESDATTLAERIGTVGEEIITRLTSGVRRVIND</sequence>
<protein>
    <submittedName>
        <fullName evidence="5">Alanine racemase</fullName>
        <ecNumber evidence="5">5.1.1.1</ecNumber>
    </submittedName>
</protein>
<dbReference type="Proteomes" id="UP001239085">
    <property type="component" value="Unassembled WGS sequence"/>
</dbReference>
<dbReference type="InterPro" id="IPR020622">
    <property type="entry name" value="Ala_racemase_pyridoxalP-BS"/>
</dbReference>
<dbReference type="Gene3D" id="3.20.20.10">
    <property type="entry name" value="Alanine racemase"/>
    <property type="match status" value="1"/>
</dbReference>
<dbReference type="EC" id="5.1.1.1" evidence="5"/>
<name>A0ABU0PE20_9MICO</name>
<evidence type="ECO:0000313" key="6">
    <source>
        <dbReference type="Proteomes" id="UP001239085"/>
    </source>
</evidence>
<evidence type="ECO:0000256" key="3">
    <source>
        <dbReference type="ARBA" id="ARBA00023235"/>
    </source>
</evidence>
<dbReference type="EMBL" id="JAUSXK010000001">
    <property type="protein sequence ID" value="MDQ0645576.1"/>
    <property type="molecule type" value="Genomic_DNA"/>
</dbReference>
<dbReference type="InterPro" id="IPR000821">
    <property type="entry name" value="Ala_racemase"/>
</dbReference>
<dbReference type="SUPFAM" id="SSF50621">
    <property type="entry name" value="Alanine racemase C-terminal domain-like"/>
    <property type="match status" value="1"/>
</dbReference>
<dbReference type="SUPFAM" id="SSF51419">
    <property type="entry name" value="PLP-binding barrel"/>
    <property type="match status" value="1"/>
</dbReference>
<gene>
    <name evidence="5" type="ORF">QFZ46_003736</name>
</gene>
<proteinExistence type="predicted"/>
<dbReference type="InterPro" id="IPR001608">
    <property type="entry name" value="Ala_racemase_N"/>
</dbReference>
<evidence type="ECO:0000313" key="5">
    <source>
        <dbReference type="EMBL" id="MDQ0645576.1"/>
    </source>
</evidence>
<evidence type="ECO:0000256" key="1">
    <source>
        <dbReference type="ARBA" id="ARBA00001933"/>
    </source>
</evidence>
<dbReference type="GO" id="GO:0008784">
    <property type="term" value="F:alanine racemase activity"/>
    <property type="evidence" value="ECO:0007669"/>
    <property type="project" value="UniProtKB-EC"/>
</dbReference>